<dbReference type="AlphaFoldDB" id="A0A375BPH6"/>
<name>A0A375BPH6_9BURK</name>
<gene>
    <name evidence="1" type="ORF">CBM2587_A20029</name>
</gene>
<protein>
    <submittedName>
        <fullName evidence="1">Uncharacterized protein</fullName>
    </submittedName>
</protein>
<dbReference type="EMBL" id="OFSQ01000012">
    <property type="protein sequence ID" value="SOY49898.1"/>
    <property type="molecule type" value="Genomic_DNA"/>
</dbReference>
<proteinExistence type="predicted"/>
<organism evidence="1">
    <name type="scientific">Cupriavidus taiwanensis</name>
    <dbReference type="NCBI Taxonomy" id="164546"/>
    <lineage>
        <taxon>Bacteria</taxon>
        <taxon>Pseudomonadati</taxon>
        <taxon>Pseudomonadota</taxon>
        <taxon>Betaproteobacteria</taxon>
        <taxon>Burkholderiales</taxon>
        <taxon>Burkholderiaceae</taxon>
        <taxon>Cupriavidus</taxon>
    </lineage>
</organism>
<comment type="caution">
    <text evidence="1">The sequence shown here is derived from an EMBL/GenBank/DDBJ whole genome shotgun (WGS) entry which is preliminary data.</text>
</comment>
<reference evidence="1" key="1">
    <citation type="submission" date="2018-01" db="EMBL/GenBank/DDBJ databases">
        <authorList>
            <person name="Clerissi C."/>
        </authorList>
    </citation>
    <scope>NUCLEOTIDE SEQUENCE</scope>
    <source>
        <strain evidence="1">Cupriavidus sp. LMG 19464</strain>
    </source>
</reference>
<sequence>MGAYPARAGRAWRQYLRHRARAEHAPAHPAAQAGQAAGITLKEPTMQKAAQVRGLLHGMAPPYRRNWT</sequence>
<dbReference type="Proteomes" id="UP000256780">
    <property type="component" value="Chromosome CBM2587_a"/>
</dbReference>
<accession>A0A375BPH6</accession>
<evidence type="ECO:0000313" key="1">
    <source>
        <dbReference type="EMBL" id="SOY49898.1"/>
    </source>
</evidence>